<accession>A0A8W8HME6</accession>
<feature type="region of interest" description="Disordered" evidence="1">
    <location>
        <begin position="238"/>
        <end position="260"/>
    </location>
</feature>
<dbReference type="OrthoDB" id="6072251at2759"/>
<reference evidence="2" key="1">
    <citation type="submission" date="2022-08" db="UniProtKB">
        <authorList>
            <consortium name="EnsemblMetazoa"/>
        </authorList>
    </citation>
    <scope>IDENTIFICATION</scope>
    <source>
        <strain evidence="2">05x7-T-G4-1.051#20</strain>
    </source>
</reference>
<sequence length="367" mass="42107">MAGKRRADQSLIDAHRSSLKSQRLVHSDIELSAFLSASTDSVPIHTRLWRRAFIDKLGIGARRKESPESLIKEWSLSVLPEECLQEIRTMLPKVATCFRNVDFDSLEEIREAVMCDGLPTDLMKLVKFDTDFQYPGSQGASTFGARAEDFIFTLAYIMESCREDEHFLKWQYQILFDKFLQIFGLKTIQQPFMKTQKSLILKKAVNSEPDILCMTSDPRKGRSVIAVCEVNVKDIKSNERVDSSSSPNRMQGSPSDVNSSVPAVSPDSFLACHLGELLVYMDRSVSPRAVLGMTVEQTSVRFTLLHADESMLERIKKSDGSVRFDTEEEERPMFYYSKPLNYLKRRDRLELMEALLQIRMMQKRFEQ</sequence>
<evidence type="ECO:0000313" key="2">
    <source>
        <dbReference type="EnsemblMetazoa" id="G10187.7:cds"/>
    </source>
</evidence>
<name>A0A8W8HME6_MAGGI</name>
<proteinExistence type="predicted"/>
<evidence type="ECO:0000256" key="1">
    <source>
        <dbReference type="SAM" id="MobiDB-lite"/>
    </source>
</evidence>
<organism evidence="2 3">
    <name type="scientific">Magallana gigas</name>
    <name type="common">Pacific oyster</name>
    <name type="synonym">Crassostrea gigas</name>
    <dbReference type="NCBI Taxonomy" id="29159"/>
    <lineage>
        <taxon>Eukaryota</taxon>
        <taxon>Metazoa</taxon>
        <taxon>Spiralia</taxon>
        <taxon>Lophotrochozoa</taxon>
        <taxon>Mollusca</taxon>
        <taxon>Bivalvia</taxon>
        <taxon>Autobranchia</taxon>
        <taxon>Pteriomorphia</taxon>
        <taxon>Ostreida</taxon>
        <taxon>Ostreoidea</taxon>
        <taxon>Ostreidae</taxon>
        <taxon>Magallana</taxon>
    </lineage>
</organism>
<keyword evidence="3" id="KW-1185">Reference proteome</keyword>
<evidence type="ECO:0000313" key="3">
    <source>
        <dbReference type="Proteomes" id="UP000005408"/>
    </source>
</evidence>
<dbReference type="AlphaFoldDB" id="A0A8W8HME6"/>
<feature type="compositionally biased region" description="Polar residues" evidence="1">
    <location>
        <begin position="243"/>
        <end position="260"/>
    </location>
</feature>
<dbReference type="EnsemblMetazoa" id="G10187.7">
    <property type="protein sequence ID" value="G10187.7:cds"/>
    <property type="gene ID" value="G10187"/>
</dbReference>
<dbReference type="Proteomes" id="UP000005408">
    <property type="component" value="Unassembled WGS sequence"/>
</dbReference>
<protein>
    <submittedName>
        <fullName evidence="2">Uncharacterized protein</fullName>
    </submittedName>
</protein>